<feature type="compositionally biased region" description="Low complexity" evidence="1">
    <location>
        <begin position="23"/>
        <end position="36"/>
    </location>
</feature>
<sequence>MRGDNMFLPRPSPPFSSGASPLPGGDPAGVAVVVEGSGDGPRRP</sequence>
<dbReference type="Proteomes" id="UP000221165">
    <property type="component" value="Unassembled WGS sequence"/>
</dbReference>
<evidence type="ECO:0000313" key="3">
    <source>
        <dbReference type="Proteomes" id="UP000221165"/>
    </source>
</evidence>
<keyword evidence="3" id="KW-1185">Reference proteome</keyword>
<comment type="caution">
    <text evidence="2">The sequence shown here is derived from an EMBL/GenBank/DDBJ whole genome shotgun (WGS) entry which is preliminary data.</text>
</comment>
<proteinExistence type="predicted"/>
<dbReference type="RefSeq" id="XP_067916775.1">
    <property type="nucleotide sequence ID" value="XM_068071250.1"/>
</dbReference>
<reference evidence="2 3" key="1">
    <citation type="journal article" date="2017" name="Int. J. Parasitol.">
        <title>The genome of the protozoan parasite Cystoisospora suis and a reverse vaccinology approach to identify vaccine candidates.</title>
        <authorList>
            <person name="Palmieri N."/>
            <person name="Shrestha A."/>
            <person name="Ruttkowski B."/>
            <person name="Beck T."/>
            <person name="Vogl C."/>
            <person name="Tomley F."/>
            <person name="Blake D.P."/>
            <person name="Joachim A."/>
        </authorList>
    </citation>
    <scope>NUCLEOTIDE SEQUENCE [LARGE SCALE GENOMIC DNA]</scope>
    <source>
        <strain evidence="2 3">Wien I</strain>
    </source>
</reference>
<dbReference type="AlphaFoldDB" id="A0A2C6J6W1"/>
<dbReference type="GeneID" id="94434461"/>
<gene>
    <name evidence="2" type="ORF">CSUI_011149</name>
</gene>
<organism evidence="2 3">
    <name type="scientific">Cystoisospora suis</name>
    <dbReference type="NCBI Taxonomy" id="483139"/>
    <lineage>
        <taxon>Eukaryota</taxon>
        <taxon>Sar</taxon>
        <taxon>Alveolata</taxon>
        <taxon>Apicomplexa</taxon>
        <taxon>Conoidasida</taxon>
        <taxon>Coccidia</taxon>
        <taxon>Eucoccidiorida</taxon>
        <taxon>Eimeriorina</taxon>
        <taxon>Sarcocystidae</taxon>
        <taxon>Cystoisospora</taxon>
    </lineage>
</organism>
<dbReference type="VEuPathDB" id="ToxoDB:CSUI_011149"/>
<protein>
    <submittedName>
        <fullName evidence="2">Uncharacterized protein</fullName>
    </submittedName>
</protein>
<name>A0A2C6J6W1_9APIC</name>
<dbReference type="EMBL" id="MIGC01009885">
    <property type="protein sequence ID" value="PHJ15041.1"/>
    <property type="molecule type" value="Genomic_DNA"/>
</dbReference>
<feature type="region of interest" description="Disordered" evidence="1">
    <location>
        <begin position="1"/>
        <end position="44"/>
    </location>
</feature>
<accession>A0A2C6J6W1</accession>
<evidence type="ECO:0000256" key="1">
    <source>
        <dbReference type="SAM" id="MobiDB-lite"/>
    </source>
</evidence>
<evidence type="ECO:0000313" key="2">
    <source>
        <dbReference type="EMBL" id="PHJ15041.1"/>
    </source>
</evidence>